<dbReference type="EMBL" id="ML143505">
    <property type="protein sequence ID" value="TBU23437.1"/>
    <property type="molecule type" value="Genomic_DNA"/>
</dbReference>
<gene>
    <name evidence="2" type="ORF">BD311DRAFT_731354</name>
</gene>
<dbReference type="InterPro" id="IPR036047">
    <property type="entry name" value="F-box-like_dom_sf"/>
</dbReference>
<dbReference type="SUPFAM" id="SSF81383">
    <property type="entry name" value="F-box domain"/>
    <property type="match status" value="1"/>
</dbReference>
<dbReference type="OrthoDB" id="2748248at2759"/>
<protein>
    <recommendedName>
        <fullName evidence="1">F-box domain-containing protein</fullName>
    </recommendedName>
</protein>
<feature type="domain" description="F-box" evidence="1">
    <location>
        <begin position="64"/>
        <end position="107"/>
    </location>
</feature>
<proteinExistence type="predicted"/>
<reference evidence="2" key="1">
    <citation type="submission" date="2019-01" db="EMBL/GenBank/DDBJ databases">
        <title>Draft genome sequences of three monokaryotic isolates of the white-rot basidiomycete fungus Dichomitus squalens.</title>
        <authorList>
            <consortium name="DOE Joint Genome Institute"/>
            <person name="Lopez S.C."/>
            <person name="Andreopoulos B."/>
            <person name="Pangilinan J."/>
            <person name="Lipzen A."/>
            <person name="Riley R."/>
            <person name="Ahrendt S."/>
            <person name="Ng V."/>
            <person name="Barry K."/>
            <person name="Daum C."/>
            <person name="Grigoriev I.V."/>
            <person name="Hilden K.S."/>
            <person name="Makela M.R."/>
            <person name="de Vries R.P."/>
        </authorList>
    </citation>
    <scope>NUCLEOTIDE SEQUENCE [LARGE SCALE GENOMIC DNA]</scope>
    <source>
        <strain evidence="2">OM18370.1</strain>
    </source>
</reference>
<accession>A0A4Q9MAD2</accession>
<sequence length="556" mass="62286">MAATSGAATIHAHSVSELRPEAPANVSHPLETLPGQASKREVYKGYVRAQRSAHNNVAPIHRFLPTEILMEVFAHIIPTSCTALCLLSVCRKWRYIALRTPEFWSDLLRIPVVTRAAVRGDPAGVERFRTFLQRSAPIKFSFNVLCLPSHVSEVLGAHLNQIGGLKVRVSGDEAVVLYGWLATGMPLLQELEIFHKAAYPLNPSYRDALRALQCTDFDLPRLQTLRVSPAFFVPGLAVPSLQTLHVGGCCCDDCRGDGKTYTLHDLSSFLRRCPYLFSVKFSMGSEPLSEPGELSHRPVSLPQLKTLTFEHYQAYSLRDVLSSLIIPHTTIVRINSETFAQGGETYFPPALRKLPLPWALRSLRVVVGTCTCDLLGANLRNESGRVKVGWKTIGVLNRRTEIFRDFADLFASPAVSRLHISVASNLYPTCLDGPRMAALLSAFPQLTFLRMGRKCHDLFTYLLAQSDPPPCQRLDHVIALWSVAWEDEFWESCDLVEKTLAHRAGLGLRISILDLRFRRLYGLKEQEIDVDLQVVRKGLEERFRPLAEKVEITIEV</sequence>
<dbReference type="InterPro" id="IPR001810">
    <property type="entry name" value="F-box_dom"/>
</dbReference>
<organism evidence="2">
    <name type="scientific">Dichomitus squalens</name>
    <dbReference type="NCBI Taxonomy" id="114155"/>
    <lineage>
        <taxon>Eukaryota</taxon>
        <taxon>Fungi</taxon>
        <taxon>Dikarya</taxon>
        <taxon>Basidiomycota</taxon>
        <taxon>Agaricomycotina</taxon>
        <taxon>Agaricomycetes</taxon>
        <taxon>Polyporales</taxon>
        <taxon>Polyporaceae</taxon>
        <taxon>Dichomitus</taxon>
    </lineage>
</organism>
<name>A0A4Q9MAD2_9APHY</name>
<evidence type="ECO:0000313" key="2">
    <source>
        <dbReference type="EMBL" id="TBU23437.1"/>
    </source>
</evidence>
<dbReference type="AlphaFoldDB" id="A0A4Q9MAD2"/>
<dbReference type="Gene3D" id="1.20.1280.50">
    <property type="match status" value="1"/>
</dbReference>
<dbReference type="Proteomes" id="UP000292957">
    <property type="component" value="Unassembled WGS sequence"/>
</dbReference>
<dbReference type="Pfam" id="PF12937">
    <property type="entry name" value="F-box-like"/>
    <property type="match status" value="1"/>
</dbReference>
<evidence type="ECO:0000259" key="1">
    <source>
        <dbReference type="Pfam" id="PF12937"/>
    </source>
</evidence>